<gene>
    <name evidence="7" type="ORF">FM114_00055</name>
</gene>
<dbReference type="InterPro" id="IPR020476">
    <property type="entry name" value="Nudix_hydrolase"/>
</dbReference>
<evidence type="ECO:0000313" key="8">
    <source>
        <dbReference type="Proteomes" id="UP000188342"/>
    </source>
</evidence>
<dbReference type="Proteomes" id="UP000188342">
    <property type="component" value="Unassembled WGS sequence"/>
</dbReference>
<name>A0A1R4I6K5_9ACTN</name>
<keyword evidence="3 5" id="KW-0378">Hydrolase</keyword>
<keyword evidence="4" id="KW-0460">Magnesium</keyword>
<dbReference type="PRINTS" id="PR00502">
    <property type="entry name" value="NUDIXFAMILY"/>
</dbReference>
<feature type="domain" description="Nudix hydrolase" evidence="6">
    <location>
        <begin position="15"/>
        <end position="157"/>
    </location>
</feature>
<dbReference type="OrthoDB" id="9804442at2"/>
<dbReference type="GO" id="GO:0016787">
    <property type="term" value="F:hydrolase activity"/>
    <property type="evidence" value="ECO:0007669"/>
    <property type="project" value="UniProtKB-KW"/>
</dbReference>
<organism evidence="7 8">
    <name type="scientific">Luteococcus japonicus LSP_Lj1</name>
    <dbReference type="NCBI Taxonomy" id="1255658"/>
    <lineage>
        <taxon>Bacteria</taxon>
        <taxon>Bacillati</taxon>
        <taxon>Actinomycetota</taxon>
        <taxon>Actinomycetes</taxon>
        <taxon>Propionibacteriales</taxon>
        <taxon>Propionibacteriaceae</taxon>
        <taxon>Luteococcus</taxon>
    </lineage>
</organism>
<dbReference type="InterPro" id="IPR000086">
    <property type="entry name" value="NUDIX_hydrolase_dom"/>
</dbReference>
<dbReference type="EMBL" id="FUKQ01000001">
    <property type="protein sequence ID" value="SJN15379.1"/>
    <property type="molecule type" value="Genomic_DNA"/>
</dbReference>
<proteinExistence type="inferred from homology"/>
<dbReference type="STRING" id="1255658.FM114_00055"/>
<comment type="similarity">
    <text evidence="2 5">Belongs to the Nudix hydrolase family.</text>
</comment>
<dbReference type="InterPro" id="IPR020084">
    <property type="entry name" value="NUDIX_hydrolase_CS"/>
</dbReference>
<dbReference type="SUPFAM" id="SSF55811">
    <property type="entry name" value="Nudix"/>
    <property type="match status" value="1"/>
</dbReference>
<evidence type="ECO:0000256" key="3">
    <source>
        <dbReference type="ARBA" id="ARBA00022801"/>
    </source>
</evidence>
<dbReference type="PANTHER" id="PTHR43046">
    <property type="entry name" value="GDP-MANNOSE MANNOSYL HYDROLASE"/>
    <property type="match status" value="1"/>
</dbReference>
<dbReference type="PROSITE" id="PS51462">
    <property type="entry name" value="NUDIX"/>
    <property type="match status" value="1"/>
</dbReference>
<evidence type="ECO:0000256" key="4">
    <source>
        <dbReference type="ARBA" id="ARBA00022842"/>
    </source>
</evidence>
<evidence type="ECO:0000313" key="7">
    <source>
        <dbReference type="EMBL" id="SJN15379.1"/>
    </source>
</evidence>
<dbReference type="InterPro" id="IPR015797">
    <property type="entry name" value="NUDIX_hydrolase-like_dom_sf"/>
</dbReference>
<dbReference type="PROSITE" id="PS00893">
    <property type="entry name" value="NUDIX_BOX"/>
    <property type="match status" value="1"/>
</dbReference>
<accession>A0A1R4I6K5</accession>
<evidence type="ECO:0000256" key="1">
    <source>
        <dbReference type="ARBA" id="ARBA00001946"/>
    </source>
</evidence>
<evidence type="ECO:0000256" key="2">
    <source>
        <dbReference type="ARBA" id="ARBA00005582"/>
    </source>
</evidence>
<dbReference type="Pfam" id="PF00293">
    <property type="entry name" value="NUDIX"/>
    <property type="match status" value="1"/>
</dbReference>
<dbReference type="PANTHER" id="PTHR43046:SF12">
    <property type="entry name" value="GDP-MANNOSE MANNOSYL HYDROLASE"/>
    <property type="match status" value="1"/>
</dbReference>
<evidence type="ECO:0000259" key="6">
    <source>
        <dbReference type="PROSITE" id="PS51462"/>
    </source>
</evidence>
<keyword evidence="8" id="KW-1185">Reference proteome</keyword>
<dbReference type="AlphaFoldDB" id="A0A1R4I6K5"/>
<evidence type="ECO:0000256" key="5">
    <source>
        <dbReference type="RuleBase" id="RU003476"/>
    </source>
</evidence>
<reference evidence="7 8" key="1">
    <citation type="submission" date="2017-02" db="EMBL/GenBank/DDBJ databases">
        <authorList>
            <person name="Peterson S.W."/>
        </authorList>
    </citation>
    <scope>NUCLEOTIDE SEQUENCE [LARGE SCALE GENOMIC DNA]</scope>
    <source>
        <strain evidence="7 8">LSP_Lj1</strain>
    </source>
</reference>
<protein>
    <submittedName>
        <fullName evidence="7">Membrane domain / Dihydroneopterin triphosphate pyrophosphohydolase, putative, Actinobacterial type, NudB-like</fullName>
    </submittedName>
</protein>
<sequence>MVKDPLPEPAHRGRKNRRGARVLVRCHGRVLLMSDSDPGVPGSSWWVLPGGGIDEGESPREAAARELAEETGHHVVPQALTGPIAHRVVTHGYSDRILVQDEDFFLLDVEQEFDVDTSAFTATERTRMGRWGWFSQQQMSSMELWPLQARELAAWRGQPCRELGTMEESTVPVTATPW</sequence>
<dbReference type="Gene3D" id="3.90.79.10">
    <property type="entry name" value="Nucleoside Triphosphate Pyrophosphohydrolase"/>
    <property type="match status" value="1"/>
</dbReference>
<dbReference type="RefSeq" id="WP_094763167.1">
    <property type="nucleotide sequence ID" value="NZ_FUKQ01000001.1"/>
</dbReference>
<comment type="cofactor">
    <cofactor evidence="1">
        <name>Mg(2+)</name>
        <dbReference type="ChEBI" id="CHEBI:18420"/>
    </cofactor>
</comment>